<evidence type="ECO:0000256" key="2">
    <source>
        <dbReference type="SAM" id="Phobius"/>
    </source>
</evidence>
<accession>A0A1A8WDL5</accession>
<name>A0A1A8WDL5_PLAOA</name>
<dbReference type="AlphaFoldDB" id="A0A1A8WDL5"/>
<sequence length="352" mass="41888">MDNILEDITNQHSFLKLLPLHKFYQEMNEDDNKIIENSSTCKTYIISSQSAANNLIELCQKAESILKSLERSFFDESKNGDKERYCNYFKYWLNFNANKIDKGNHSYNYNMLYRSIMTYNITLEQKYTCNNITDIGSDKNDFDETSKKLFFLTESLYWLRKEYGVNNKPEASSIANYLGYCTDFYNEIICKQKCNENARYRLNLEEFQEEFNKTREHLLKLQELKKEELESPIQHKCKEQPLTLCNLETRAIEWANFSISDVDDYYDYKMGSGLSTIITTVTFSIIIIFLLLLFLYKFTPFGSSLRNYLQRKNRIKNILNAFTNKFLRKSENNEINSENITYSIPYQYEHNF</sequence>
<dbReference type="InterPro" id="IPR008780">
    <property type="entry name" value="Plasmodium_Vir"/>
</dbReference>
<feature type="transmembrane region" description="Helical" evidence="2">
    <location>
        <begin position="274"/>
        <end position="296"/>
    </location>
</feature>
<evidence type="ECO:0000256" key="1">
    <source>
        <dbReference type="SAM" id="Coils"/>
    </source>
</evidence>
<keyword evidence="1" id="KW-0175">Coiled coil</keyword>
<keyword evidence="2" id="KW-0812">Transmembrane</keyword>
<dbReference type="Pfam" id="PF05795">
    <property type="entry name" value="Plasmodium_Vir"/>
    <property type="match status" value="1"/>
</dbReference>
<reference evidence="4" key="1">
    <citation type="submission" date="2016-05" db="EMBL/GenBank/DDBJ databases">
        <authorList>
            <person name="Naeem Raeece"/>
        </authorList>
    </citation>
    <scope>NUCLEOTIDE SEQUENCE [LARGE SCALE GENOMIC DNA]</scope>
</reference>
<evidence type="ECO:0000313" key="4">
    <source>
        <dbReference type="Proteomes" id="UP000078560"/>
    </source>
</evidence>
<gene>
    <name evidence="3" type="ORF">POVCU2_0053690</name>
</gene>
<organism evidence="3 4">
    <name type="scientific">Plasmodium ovale curtisi</name>
    <dbReference type="NCBI Taxonomy" id="864141"/>
    <lineage>
        <taxon>Eukaryota</taxon>
        <taxon>Sar</taxon>
        <taxon>Alveolata</taxon>
        <taxon>Apicomplexa</taxon>
        <taxon>Aconoidasida</taxon>
        <taxon>Haemosporida</taxon>
        <taxon>Plasmodiidae</taxon>
        <taxon>Plasmodium</taxon>
        <taxon>Plasmodium (Plasmodium)</taxon>
    </lineage>
</organism>
<keyword evidence="2" id="KW-1133">Transmembrane helix</keyword>
<feature type="coiled-coil region" evidence="1">
    <location>
        <begin position="190"/>
        <end position="224"/>
    </location>
</feature>
<dbReference type="Proteomes" id="UP000078560">
    <property type="component" value="Unassembled WGS sequence"/>
</dbReference>
<protein>
    <submittedName>
        <fullName evidence="3">PIR Superfamily Protein</fullName>
    </submittedName>
</protein>
<keyword evidence="2" id="KW-0472">Membrane</keyword>
<proteinExistence type="predicted"/>
<dbReference type="EMBL" id="FLQU01000714">
    <property type="protein sequence ID" value="SBS89307.1"/>
    <property type="molecule type" value="Genomic_DNA"/>
</dbReference>
<evidence type="ECO:0000313" key="3">
    <source>
        <dbReference type="EMBL" id="SBS89307.1"/>
    </source>
</evidence>